<comment type="caution">
    <text evidence="2">The sequence shown here is derived from an EMBL/GenBank/DDBJ whole genome shotgun (WGS) entry which is preliminary data.</text>
</comment>
<dbReference type="EMBL" id="JAQIPB010000012">
    <property type="protein sequence ID" value="MDA7418810.1"/>
    <property type="molecule type" value="Genomic_DNA"/>
</dbReference>
<dbReference type="InterPro" id="IPR000182">
    <property type="entry name" value="GNAT_dom"/>
</dbReference>
<accession>A0AAE3NAL6</accession>
<dbReference type="InterPro" id="IPR052777">
    <property type="entry name" value="Acetyltransferase_Enz"/>
</dbReference>
<keyword evidence="3" id="KW-1185">Reference proteome</keyword>
<dbReference type="PANTHER" id="PTHR43305">
    <property type="entry name" value="FAMILY N-ACETYLTRANSFERASE, PUTATIVE (AFU_ORTHOLOGUE AFUA_2G01380)-RELATED"/>
    <property type="match status" value="1"/>
</dbReference>
<dbReference type="Proteomes" id="UP001212602">
    <property type="component" value="Unassembled WGS sequence"/>
</dbReference>
<dbReference type="PROSITE" id="PS51186">
    <property type="entry name" value="GNAT"/>
    <property type="match status" value="1"/>
</dbReference>
<reference evidence="2" key="1">
    <citation type="submission" date="2023-01" db="EMBL/GenBank/DDBJ databases">
        <title>Xenophilus mangrovi sp. nov., isolated from soil of Mangrove nature reserve.</title>
        <authorList>
            <person name="Xu S."/>
            <person name="Liu Z."/>
            <person name="Xu Y."/>
        </authorList>
    </citation>
    <scope>NUCLEOTIDE SEQUENCE</scope>
    <source>
        <strain evidence="2">YW8</strain>
    </source>
</reference>
<dbReference type="Pfam" id="PF00583">
    <property type="entry name" value="Acetyltransf_1"/>
    <property type="match status" value="1"/>
</dbReference>
<dbReference type="AlphaFoldDB" id="A0AAE3NAL6"/>
<proteinExistence type="predicted"/>
<dbReference type="PANTHER" id="PTHR43305:SF1">
    <property type="entry name" value="FAMILY N-ACETYLTRANSFERASE, PUTATIVE (AFU_ORTHOLOGUE AFUA_2G01380)-RELATED"/>
    <property type="match status" value="1"/>
</dbReference>
<dbReference type="CDD" id="cd04301">
    <property type="entry name" value="NAT_SF"/>
    <property type="match status" value="1"/>
</dbReference>
<name>A0AAE3NAL6_9BURK</name>
<gene>
    <name evidence="2" type="ORF">PGB34_20760</name>
</gene>
<organism evidence="2 3">
    <name type="scientific">Xenophilus arseniciresistens</name>
    <dbReference type="NCBI Taxonomy" id="1283306"/>
    <lineage>
        <taxon>Bacteria</taxon>
        <taxon>Pseudomonadati</taxon>
        <taxon>Pseudomonadota</taxon>
        <taxon>Betaproteobacteria</taxon>
        <taxon>Burkholderiales</taxon>
        <taxon>Comamonadaceae</taxon>
        <taxon>Xenophilus</taxon>
    </lineage>
</organism>
<dbReference type="Gene3D" id="3.40.630.30">
    <property type="match status" value="1"/>
</dbReference>
<dbReference type="SUPFAM" id="SSF55729">
    <property type="entry name" value="Acyl-CoA N-acyltransferases (Nat)"/>
    <property type="match status" value="1"/>
</dbReference>
<dbReference type="RefSeq" id="WP_271430017.1">
    <property type="nucleotide sequence ID" value="NZ_JAQIPB010000012.1"/>
</dbReference>
<evidence type="ECO:0000313" key="2">
    <source>
        <dbReference type="EMBL" id="MDA7418810.1"/>
    </source>
</evidence>
<sequence>MSSCSSSAAAVDPPTCLHVADPQQDLAAVRRIFVEYAGTLGVDLAFQDFEGELAALPGDYASPRGTLLLALVGAEPSPGSDDAVQLPDGRWAEVAGCCALRPLDAVDHVNAAEMKRLYVRPAFRGLRLGRQLAEAVLDSARQAGYSCVLLDTLNEMEAARALYEDLGFREVPPYYHNPVAGSHYLKADLD</sequence>
<dbReference type="GO" id="GO:0016747">
    <property type="term" value="F:acyltransferase activity, transferring groups other than amino-acyl groups"/>
    <property type="evidence" value="ECO:0007669"/>
    <property type="project" value="InterPro"/>
</dbReference>
<evidence type="ECO:0000259" key="1">
    <source>
        <dbReference type="PROSITE" id="PS51186"/>
    </source>
</evidence>
<feature type="domain" description="N-acetyltransferase" evidence="1">
    <location>
        <begin position="39"/>
        <end position="188"/>
    </location>
</feature>
<evidence type="ECO:0000313" key="3">
    <source>
        <dbReference type="Proteomes" id="UP001212602"/>
    </source>
</evidence>
<protein>
    <submittedName>
        <fullName evidence="2">GNAT family N-acetyltransferase</fullName>
    </submittedName>
</protein>
<dbReference type="InterPro" id="IPR016181">
    <property type="entry name" value="Acyl_CoA_acyltransferase"/>
</dbReference>